<proteinExistence type="predicted"/>
<evidence type="ECO:0000256" key="1">
    <source>
        <dbReference type="SAM" id="MobiDB-lite"/>
    </source>
</evidence>
<name>A0ABQ7FUH6_DUNSA</name>
<feature type="region of interest" description="Disordered" evidence="1">
    <location>
        <begin position="30"/>
        <end position="52"/>
    </location>
</feature>
<keyword evidence="3" id="KW-1185">Reference proteome</keyword>
<comment type="caution">
    <text evidence="2">The sequence shown here is derived from an EMBL/GenBank/DDBJ whole genome shotgun (WGS) entry which is preliminary data.</text>
</comment>
<feature type="non-terminal residue" evidence="2">
    <location>
        <position position="102"/>
    </location>
</feature>
<dbReference type="Proteomes" id="UP000815325">
    <property type="component" value="Unassembled WGS sequence"/>
</dbReference>
<feature type="compositionally biased region" description="Low complexity" evidence="1">
    <location>
        <begin position="30"/>
        <end position="41"/>
    </location>
</feature>
<dbReference type="EMBL" id="MU072243">
    <property type="protein sequence ID" value="KAF5825672.1"/>
    <property type="molecule type" value="Genomic_DNA"/>
</dbReference>
<evidence type="ECO:0000313" key="2">
    <source>
        <dbReference type="EMBL" id="KAF5825672.1"/>
    </source>
</evidence>
<reference evidence="2" key="1">
    <citation type="submission" date="2017-08" db="EMBL/GenBank/DDBJ databases">
        <authorList>
            <person name="Polle J.E."/>
            <person name="Barry K."/>
            <person name="Cushman J."/>
            <person name="Schmutz J."/>
            <person name="Tran D."/>
            <person name="Hathwaick L.T."/>
            <person name="Yim W.C."/>
            <person name="Jenkins J."/>
            <person name="Mckie-Krisberg Z.M."/>
            <person name="Prochnik S."/>
            <person name="Lindquist E."/>
            <person name="Dockter R.B."/>
            <person name="Adam C."/>
            <person name="Molina H."/>
            <person name="Bunkerborg J."/>
            <person name="Jin E."/>
            <person name="Buchheim M."/>
            <person name="Magnuson J."/>
        </authorList>
    </citation>
    <scope>NUCLEOTIDE SEQUENCE</scope>
    <source>
        <strain evidence="2">CCAP 19/18</strain>
    </source>
</reference>
<accession>A0ABQ7FUH6</accession>
<organism evidence="2 3">
    <name type="scientific">Dunaliella salina</name>
    <name type="common">Green alga</name>
    <name type="synonym">Protococcus salinus</name>
    <dbReference type="NCBI Taxonomy" id="3046"/>
    <lineage>
        <taxon>Eukaryota</taxon>
        <taxon>Viridiplantae</taxon>
        <taxon>Chlorophyta</taxon>
        <taxon>core chlorophytes</taxon>
        <taxon>Chlorophyceae</taxon>
        <taxon>CS clade</taxon>
        <taxon>Chlamydomonadales</taxon>
        <taxon>Dunaliellaceae</taxon>
        <taxon>Dunaliella</taxon>
    </lineage>
</organism>
<evidence type="ECO:0000313" key="3">
    <source>
        <dbReference type="Proteomes" id="UP000815325"/>
    </source>
</evidence>
<sequence length="102" mass="10954">MLYIPRGWAHQAHTHTPFLPSSSGVAALSPMPMPAAASPPTSSQPPWPSPEGSSMHITFGLEVEACMSWQGLLHFLVAHICNHIVCTPGSNVNTILNIRVCQ</sequence>
<gene>
    <name evidence="2" type="ORF">DUNSADRAFT_7710</name>
</gene>
<protein>
    <submittedName>
        <fullName evidence="2">Uncharacterized protein</fullName>
    </submittedName>
</protein>